<feature type="domain" description="Glycoside hydrolase family 2" evidence="9">
    <location>
        <begin position="792"/>
        <end position="895"/>
    </location>
</feature>
<evidence type="ECO:0000259" key="8">
    <source>
        <dbReference type="Pfam" id="PF16355"/>
    </source>
</evidence>
<dbReference type="InterPro" id="IPR017853">
    <property type="entry name" value="GH"/>
</dbReference>
<dbReference type="InterPro" id="IPR006101">
    <property type="entry name" value="Glyco_hydro_2"/>
</dbReference>
<dbReference type="Pfam" id="PF16355">
    <property type="entry name" value="DUF4982"/>
    <property type="match status" value="1"/>
</dbReference>
<evidence type="ECO:0000256" key="4">
    <source>
        <dbReference type="SAM" id="SignalP"/>
    </source>
</evidence>
<sequence length="899" mass="101148">MLTLSEILGAWSVFSIAIFPLSARCAEAAGVTNTYDGSSDTRVRLHDNWKFWRSEKIPDKIVYERRSDADDDGLSIVKDWILPTANEFIINRDDHHEWPSEQPDIDIDYVKKAYDDTDWANVTVPHDWAIELGFLDDDDIIPRSMGQLPVHGVGYYRRTLQVTAEDLGKKTIFLEFDGAMSYPMIWVNEQLVGGWAFGYTSFRLDITKYLNTGDNYLAVRVENPRGASERWYTGAGLYRNAWLTKVDKTHVKRWGTVVTTKEVSKRTATVDLSVQVDNQKDDSVDVTVATHVYELESETGQQGRRVASFPRQTITIGSSETAQVNGSVRIRNPRLWGPPPSQSPRMYLAVTQIWQGKSLLDSYETRFGVRSLTYDPNNGLLVNNQPIRIQGVNQHHDLGALGAAFNKRAATRQLEMLQELGANAIRMAHNPPAPELLDLCDQMGFLVINEIFDCWKEGKRDFDYHLLFNDWHEPDLRALIRRDRNHPSVFAWSYGNEVIEQTDDDAGSDISYALRAIVHQEDTTRPGTFSMDKAAPASELASTADMISLNYQGEGMRYGPAYTHLTSGTRKTPQYGPFHQAYPDKLILGSEVASSLSLRGSFVFPVTPYNSAPVNNTSGGDAQTSAVSAYELYTAEAGSSADRVFLTQDQNKFVAGGFVWTGWDYIGEPYWCRSCRSGYWGIIDLAGFKKERFWLYQARWRPDLPMAHIVPHWNWPDRRGKVTPVHVFTSGDEAELFINGDSQGRLKRQEFEYRFRWDNVTYEPGEVRVMTYKEGKQWAEDTVRTTSNATSLRLSADRSRILSDGEDLSFLSVEIVDSSGQRVPNADNKIKFSISGPGKLLATDNGFPADYTSFKSPERKAFNGLCLGIISSLPSNVGKITVKVESDGLGSAEIQLVAV</sequence>
<dbReference type="UniPathway" id="UPA00280"/>
<keyword evidence="2" id="KW-0378">Hydrolase</keyword>
<evidence type="ECO:0000256" key="2">
    <source>
        <dbReference type="ARBA" id="ARBA00022801"/>
    </source>
</evidence>
<gene>
    <name evidence="10" type="ORF">ASPCAL15004</name>
</gene>
<keyword evidence="3" id="KW-0326">Glycosidase</keyword>
<feature type="chain" id="PRO_5006857939" description="Beta-galactosidase" evidence="4">
    <location>
        <begin position="29"/>
        <end position="899"/>
    </location>
</feature>
<dbReference type="SUPFAM" id="SSF49785">
    <property type="entry name" value="Galactose-binding domain-like"/>
    <property type="match status" value="1"/>
</dbReference>
<keyword evidence="11" id="KW-1185">Reference proteome</keyword>
<dbReference type="Pfam" id="PF02837">
    <property type="entry name" value="Glyco_hydro_2_N"/>
    <property type="match status" value="1"/>
</dbReference>
<dbReference type="InterPro" id="IPR008979">
    <property type="entry name" value="Galactose-bd-like_sf"/>
</dbReference>
<dbReference type="Gene3D" id="2.60.120.260">
    <property type="entry name" value="Galactose-binding domain-like"/>
    <property type="match status" value="1"/>
</dbReference>
<dbReference type="STRING" id="454130.A0A0U5GJ63"/>
<dbReference type="AlphaFoldDB" id="A0A0U5GJ63"/>
<dbReference type="EMBL" id="CDMC01000035">
    <property type="protein sequence ID" value="CEL11910.1"/>
    <property type="molecule type" value="Genomic_DNA"/>
</dbReference>
<name>A0A0U5GJ63_ASPCI</name>
<reference evidence="11" key="1">
    <citation type="journal article" date="2016" name="Genome Announc.">
        <title>Draft genome sequences of fungus Aspergillus calidoustus.</title>
        <authorList>
            <person name="Horn F."/>
            <person name="Linde J."/>
            <person name="Mattern D.J."/>
            <person name="Walther G."/>
            <person name="Guthke R."/>
            <person name="Scherlach K."/>
            <person name="Martin K."/>
            <person name="Brakhage A.A."/>
            <person name="Petzke L."/>
            <person name="Valiante V."/>
        </authorList>
    </citation>
    <scope>NUCLEOTIDE SEQUENCE [LARGE SCALE GENOMIC DNA]</scope>
    <source>
        <strain evidence="11">SF006504</strain>
    </source>
</reference>
<dbReference type="PRINTS" id="PR00132">
    <property type="entry name" value="GLHYDRLASE2"/>
</dbReference>
<dbReference type="Pfam" id="PF02836">
    <property type="entry name" value="Glyco_hydro_2_C"/>
    <property type="match status" value="1"/>
</dbReference>
<feature type="domain" description="Glycoside hydrolase family 2 immunoglobulin-like beta-sandwich" evidence="5">
    <location>
        <begin position="257"/>
        <end position="370"/>
    </location>
</feature>
<evidence type="ECO:0000313" key="11">
    <source>
        <dbReference type="Proteomes" id="UP000054771"/>
    </source>
</evidence>
<dbReference type="SUPFAM" id="SSF51445">
    <property type="entry name" value="(Trans)glycosidases"/>
    <property type="match status" value="1"/>
</dbReference>
<dbReference type="NCBIfam" id="NF041463">
    <property type="entry name" value="GalB"/>
    <property type="match status" value="1"/>
</dbReference>
<dbReference type="InterPro" id="IPR006102">
    <property type="entry name" value="Ig-like_GH2"/>
</dbReference>
<dbReference type="Proteomes" id="UP000054771">
    <property type="component" value="Unassembled WGS sequence"/>
</dbReference>
<feature type="domain" description="DUF4982" evidence="8">
    <location>
        <begin position="720"/>
        <end position="779"/>
    </location>
</feature>
<dbReference type="InterPro" id="IPR006103">
    <property type="entry name" value="Glyco_hydro_2_cat"/>
</dbReference>
<evidence type="ECO:0000259" key="9">
    <source>
        <dbReference type="Pfam" id="PF18565"/>
    </source>
</evidence>
<dbReference type="SUPFAM" id="SSF49303">
    <property type="entry name" value="beta-Galactosidase/glucuronidase domain"/>
    <property type="match status" value="1"/>
</dbReference>
<dbReference type="Gene3D" id="3.20.20.80">
    <property type="entry name" value="Glycosidases"/>
    <property type="match status" value="1"/>
</dbReference>
<feature type="domain" description="Glycosyl hydrolases family 2 sugar binding" evidence="7">
    <location>
        <begin position="150"/>
        <end position="225"/>
    </location>
</feature>
<dbReference type="Pfam" id="PF18565">
    <property type="entry name" value="Glyco_hydro2_C5"/>
    <property type="match status" value="1"/>
</dbReference>
<evidence type="ECO:0000259" key="7">
    <source>
        <dbReference type="Pfam" id="PF02837"/>
    </source>
</evidence>
<evidence type="ECO:0000256" key="1">
    <source>
        <dbReference type="ARBA" id="ARBA00007401"/>
    </source>
</evidence>
<evidence type="ECO:0000256" key="3">
    <source>
        <dbReference type="ARBA" id="ARBA00023295"/>
    </source>
</evidence>
<organism evidence="10 11">
    <name type="scientific">Aspergillus calidoustus</name>
    <dbReference type="NCBI Taxonomy" id="454130"/>
    <lineage>
        <taxon>Eukaryota</taxon>
        <taxon>Fungi</taxon>
        <taxon>Dikarya</taxon>
        <taxon>Ascomycota</taxon>
        <taxon>Pezizomycotina</taxon>
        <taxon>Eurotiomycetes</taxon>
        <taxon>Eurotiomycetidae</taxon>
        <taxon>Eurotiales</taxon>
        <taxon>Aspergillaceae</taxon>
        <taxon>Aspergillus</taxon>
        <taxon>Aspergillus subgen. Nidulantes</taxon>
    </lineage>
</organism>
<dbReference type="PANTHER" id="PTHR42732:SF1">
    <property type="entry name" value="BETA-MANNOSIDASE"/>
    <property type="match status" value="1"/>
</dbReference>
<keyword evidence="4" id="KW-0732">Signal</keyword>
<dbReference type="PANTHER" id="PTHR42732">
    <property type="entry name" value="BETA-GALACTOSIDASE"/>
    <property type="match status" value="1"/>
</dbReference>
<dbReference type="Pfam" id="PF00703">
    <property type="entry name" value="Glyco_hydro_2"/>
    <property type="match status" value="1"/>
</dbReference>
<dbReference type="InterPro" id="IPR040605">
    <property type="entry name" value="Glyco_hydro2_dom5"/>
</dbReference>
<accession>A0A0U5GJ63</accession>
<dbReference type="InterPro" id="IPR013783">
    <property type="entry name" value="Ig-like_fold"/>
</dbReference>
<proteinExistence type="inferred from homology"/>
<dbReference type="InterPro" id="IPR051913">
    <property type="entry name" value="GH2_Domain-Containing"/>
</dbReference>
<dbReference type="GO" id="GO:0005975">
    <property type="term" value="P:carbohydrate metabolic process"/>
    <property type="evidence" value="ECO:0007669"/>
    <property type="project" value="InterPro"/>
</dbReference>
<evidence type="ECO:0000259" key="6">
    <source>
        <dbReference type="Pfam" id="PF02836"/>
    </source>
</evidence>
<evidence type="ECO:0000313" key="10">
    <source>
        <dbReference type="EMBL" id="CEL11910.1"/>
    </source>
</evidence>
<dbReference type="InterPro" id="IPR032311">
    <property type="entry name" value="DUF4982"/>
</dbReference>
<feature type="signal peptide" evidence="4">
    <location>
        <begin position="1"/>
        <end position="28"/>
    </location>
</feature>
<comment type="similarity">
    <text evidence="1">Belongs to the glycosyl hydrolase 2 family.</text>
</comment>
<feature type="domain" description="Glycoside hydrolase family 2 catalytic" evidence="6">
    <location>
        <begin position="379"/>
        <end position="549"/>
    </location>
</feature>
<evidence type="ECO:0000259" key="5">
    <source>
        <dbReference type="Pfam" id="PF00703"/>
    </source>
</evidence>
<dbReference type="GO" id="GO:0004553">
    <property type="term" value="F:hydrolase activity, hydrolyzing O-glycosyl compounds"/>
    <property type="evidence" value="ECO:0007669"/>
    <property type="project" value="InterPro"/>
</dbReference>
<dbReference type="Gene3D" id="2.60.40.10">
    <property type="entry name" value="Immunoglobulins"/>
    <property type="match status" value="3"/>
</dbReference>
<dbReference type="InterPro" id="IPR048229">
    <property type="entry name" value="GalB-like"/>
</dbReference>
<dbReference type="OrthoDB" id="408532at2759"/>
<dbReference type="OMA" id="FPKDRYW"/>
<protein>
    <recommendedName>
        <fullName evidence="12">Beta-galactosidase</fullName>
    </recommendedName>
</protein>
<evidence type="ECO:0008006" key="12">
    <source>
        <dbReference type="Google" id="ProtNLM"/>
    </source>
</evidence>
<dbReference type="InterPro" id="IPR036156">
    <property type="entry name" value="Beta-gal/glucu_dom_sf"/>
</dbReference>
<dbReference type="InterPro" id="IPR006104">
    <property type="entry name" value="Glyco_hydro_2_N"/>
</dbReference>